<keyword evidence="5" id="KW-1185">Reference proteome</keyword>
<dbReference type="Gene3D" id="3.40.710.10">
    <property type="entry name" value="DD-peptidase/beta-lactamase superfamily"/>
    <property type="match status" value="1"/>
</dbReference>
<dbReference type="SUPFAM" id="SSF56601">
    <property type="entry name" value="beta-lactamase/transpeptidase-like"/>
    <property type="match status" value="1"/>
</dbReference>
<dbReference type="PANTHER" id="PTHR43283">
    <property type="entry name" value="BETA-LACTAMASE-RELATED"/>
    <property type="match status" value="1"/>
</dbReference>
<dbReference type="InterPro" id="IPR001466">
    <property type="entry name" value="Beta-lactam-related"/>
</dbReference>
<feature type="domain" description="Beta-lactamase-related" evidence="3">
    <location>
        <begin position="20"/>
        <end position="385"/>
    </location>
</feature>
<evidence type="ECO:0000313" key="5">
    <source>
        <dbReference type="Proteomes" id="UP001174936"/>
    </source>
</evidence>
<evidence type="ECO:0000259" key="3">
    <source>
        <dbReference type="Pfam" id="PF00144"/>
    </source>
</evidence>
<dbReference type="GO" id="GO:0016787">
    <property type="term" value="F:hydrolase activity"/>
    <property type="evidence" value="ECO:0007669"/>
    <property type="project" value="UniProtKB-KW"/>
</dbReference>
<dbReference type="Proteomes" id="UP001174936">
    <property type="component" value="Unassembled WGS sequence"/>
</dbReference>
<keyword evidence="2" id="KW-0378">Hydrolase</keyword>
<dbReference type="InterPro" id="IPR012338">
    <property type="entry name" value="Beta-lactam/transpept-like"/>
</dbReference>
<evidence type="ECO:0000256" key="2">
    <source>
        <dbReference type="ARBA" id="ARBA00022801"/>
    </source>
</evidence>
<accession>A0AA40CKC5</accession>
<protein>
    <submittedName>
        <fullName evidence="4">Beta-lactamase</fullName>
    </submittedName>
</protein>
<reference evidence="4" key="1">
    <citation type="submission" date="2023-06" db="EMBL/GenBank/DDBJ databases">
        <title>Genome-scale phylogeny and comparative genomics of the fungal order Sordariales.</title>
        <authorList>
            <consortium name="Lawrence Berkeley National Laboratory"/>
            <person name="Hensen N."/>
            <person name="Bonometti L."/>
            <person name="Westerberg I."/>
            <person name="Brannstrom I.O."/>
            <person name="Guillou S."/>
            <person name="Cros-Aarteil S."/>
            <person name="Calhoun S."/>
            <person name="Haridas S."/>
            <person name="Kuo A."/>
            <person name="Mondo S."/>
            <person name="Pangilinan J."/>
            <person name="Riley R."/>
            <person name="Labutti K."/>
            <person name="Andreopoulos B."/>
            <person name="Lipzen A."/>
            <person name="Chen C."/>
            <person name="Yanf M."/>
            <person name="Daum C."/>
            <person name="Ng V."/>
            <person name="Clum A."/>
            <person name="Steindorff A."/>
            <person name="Ohm R."/>
            <person name="Martin F."/>
            <person name="Silar P."/>
            <person name="Natvig D."/>
            <person name="Lalanne C."/>
            <person name="Gautier V."/>
            <person name="Ament-Velasquez S.L."/>
            <person name="Kruys A."/>
            <person name="Hutchinson M.I."/>
            <person name="Powell A.J."/>
            <person name="Barry K."/>
            <person name="Miller A.N."/>
            <person name="Grigoriev I.V."/>
            <person name="Debuchy R."/>
            <person name="Gladieux P."/>
            <person name="Thoren M.H."/>
            <person name="Johannesson H."/>
        </authorList>
    </citation>
    <scope>NUCLEOTIDE SEQUENCE</scope>
    <source>
        <strain evidence="4">SMH2532-1</strain>
    </source>
</reference>
<name>A0AA40CKC5_9PEZI</name>
<dbReference type="EMBL" id="JAULSV010000006">
    <property type="protein sequence ID" value="KAK0640658.1"/>
    <property type="molecule type" value="Genomic_DNA"/>
</dbReference>
<dbReference type="AlphaFoldDB" id="A0AA40CKC5"/>
<sequence>MEKLNEILGKYVTNDADTTNKLLGAAFIVVNKDGILFQGSKGRTRLEYSSRGFEADDTQVWAASMSKIVTICGVMALVERGVVGLDDDMRGVVPELGELQILKGFTDDGKPILEENESPITLRHLLTHGAGLGTDIADPDLMKWSNFVGRKATCLDYTLEGWTVPLKFPPGEGWYYGGGTEFAGVAIERITKQRLDQVMEEEVFEKLGMRHTTFYRQEYPPDFTGWPRVQENPLMRGADGALTEVPIPVPAVPKLLSLGSGLYMTAEDHAKVLRDLLKSSAGEGGMLKKETVDEMFRPQLKESQRAVLKAITDMFHDNMVPEFPKDMPLDHGISGIINLEDVPGKRKKGSMMWHGMTNGKWWVDRESGIAATLFVNVLPQGDAVVTRLYDELERAVYGDLLPSLGT</sequence>
<comment type="similarity">
    <text evidence="1">Belongs to the class-A beta-lactamase family.</text>
</comment>
<proteinExistence type="inferred from homology"/>
<gene>
    <name evidence="4" type="ORF">B0T16DRAFT_460822</name>
</gene>
<dbReference type="InterPro" id="IPR050789">
    <property type="entry name" value="Diverse_Enzym_Activities"/>
</dbReference>
<comment type="caution">
    <text evidence="4">The sequence shown here is derived from an EMBL/GenBank/DDBJ whole genome shotgun (WGS) entry which is preliminary data.</text>
</comment>
<organism evidence="4 5">
    <name type="scientific">Cercophora newfieldiana</name>
    <dbReference type="NCBI Taxonomy" id="92897"/>
    <lineage>
        <taxon>Eukaryota</taxon>
        <taxon>Fungi</taxon>
        <taxon>Dikarya</taxon>
        <taxon>Ascomycota</taxon>
        <taxon>Pezizomycotina</taxon>
        <taxon>Sordariomycetes</taxon>
        <taxon>Sordariomycetidae</taxon>
        <taxon>Sordariales</taxon>
        <taxon>Lasiosphaeriaceae</taxon>
        <taxon>Cercophora</taxon>
    </lineage>
</organism>
<dbReference type="Pfam" id="PF00144">
    <property type="entry name" value="Beta-lactamase"/>
    <property type="match status" value="1"/>
</dbReference>
<evidence type="ECO:0000256" key="1">
    <source>
        <dbReference type="ARBA" id="ARBA00009009"/>
    </source>
</evidence>
<evidence type="ECO:0000313" key="4">
    <source>
        <dbReference type="EMBL" id="KAK0640658.1"/>
    </source>
</evidence>
<dbReference type="PANTHER" id="PTHR43283:SF17">
    <property type="entry name" value="(LOVD), PUTATIVE (AFU_ORTHOLOGUE AFUA_5G00920)-RELATED"/>
    <property type="match status" value="1"/>
</dbReference>